<name>A0A5A7Q960_STRAF</name>
<keyword evidence="1" id="KW-0378">Hydrolase</keyword>
<protein>
    <submittedName>
        <fullName evidence="1">Zinc finger (Ubiquitin-hydrolase)domain-containing protein</fullName>
    </submittedName>
</protein>
<dbReference type="AlphaFoldDB" id="A0A5A7Q960"/>
<comment type="caution">
    <text evidence="1">The sequence shown here is derived from an EMBL/GenBank/DDBJ whole genome shotgun (WGS) entry which is preliminary data.</text>
</comment>
<gene>
    <name evidence="1" type="ORF">STAS_17650</name>
</gene>
<dbReference type="OrthoDB" id="925240at2759"/>
<sequence length="214" mass="24825">MLETAVELRQAFDRLAEEEDTKYKNDVLRIEFENEPDEPIGNQGKVGPPTDDDWEKVVAFVKFLRVVFDVTLNVQAGYFTRVLERMLNYDAFTVKVRTKRLKELIVTLTNLYASMNGVQNSSTKKTDGDETWRKKAKMMEDRNKDLENVDVVVDAHEVDRYLLGPFEKPELDQEEREHGEKLDKQKEMELIEKKNKAVKASKGFDAGTFSKKKI</sequence>
<dbReference type="EMBL" id="BKCP01006027">
    <property type="protein sequence ID" value="GER40947.1"/>
    <property type="molecule type" value="Genomic_DNA"/>
</dbReference>
<reference evidence="2" key="1">
    <citation type="journal article" date="2019" name="Curr. Biol.">
        <title>Genome Sequence of Striga asiatica Provides Insight into the Evolution of Plant Parasitism.</title>
        <authorList>
            <person name="Yoshida S."/>
            <person name="Kim S."/>
            <person name="Wafula E.K."/>
            <person name="Tanskanen J."/>
            <person name="Kim Y.M."/>
            <person name="Honaas L."/>
            <person name="Yang Z."/>
            <person name="Spallek T."/>
            <person name="Conn C.E."/>
            <person name="Ichihashi Y."/>
            <person name="Cheong K."/>
            <person name="Cui S."/>
            <person name="Der J.P."/>
            <person name="Gundlach H."/>
            <person name="Jiao Y."/>
            <person name="Hori C."/>
            <person name="Ishida J.K."/>
            <person name="Kasahara H."/>
            <person name="Kiba T."/>
            <person name="Kim M.S."/>
            <person name="Koo N."/>
            <person name="Laohavisit A."/>
            <person name="Lee Y.H."/>
            <person name="Lumba S."/>
            <person name="McCourt P."/>
            <person name="Mortimer J.C."/>
            <person name="Mutuku J.M."/>
            <person name="Nomura T."/>
            <person name="Sasaki-Sekimoto Y."/>
            <person name="Seto Y."/>
            <person name="Wang Y."/>
            <person name="Wakatake T."/>
            <person name="Sakakibara H."/>
            <person name="Demura T."/>
            <person name="Yamaguchi S."/>
            <person name="Yoneyama K."/>
            <person name="Manabe R.I."/>
            <person name="Nelson D.C."/>
            <person name="Schulman A.H."/>
            <person name="Timko M.P."/>
            <person name="dePamphilis C.W."/>
            <person name="Choi D."/>
            <person name="Shirasu K."/>
        </authorList>
    </citation>
    <scope>NUCLEOTIDE SEQUENCE [LARGE SCALE GENOMIC DNA]</scope>
    <source>
        <strain evidence="2">cv. UVA1</strain>
    </source>
</reference>
<dbReference type="Proteomes" id="UP000325081">
    <property type="component" value="Unassembled WGS sequence"/>
</dbReference>
<evidence type="ECO:0000313" key="2">
    <source>
        <dbReference type="Proteomes" id="UP000325081"/>
    </source>
</evidence>
<proteinExistence type="predicted"/>
<accession>A0A5A7Q960</accession>
<dbReference type="GO" id="GO:0016787">
    <property type="term" value="F:hydrolase activity"/>
    <property type="evidence" value="ECO:0007669"/>
    <property type="project" value="UniProtKB-KW"/>
</dbReference>
<keyword evidence="2" id="KW-1185">Reference proteome</keyword>
<organism evidence="1 2">
    <name type="scientific">Striga asiatica</name>
    <name type="common">Asiatic witchweed</name>
    <name type="synonym">Buchnera asiatica</name>
    <dbReference type="NCBI Taxonomy" id="4170"/>
    <lineage>
        <taxon>Eukaryota</taxon>
        <taxon>Viridiplantae</taxon>
        <taxon>Streptophyta</taxon>
        <taxon>Embryophyta</taxon>
        <taxon>Tracheophyta</taxon>
        <taxon>Spermatophyta</taxon>
        <taxon>Magnoliopsida</taxon>
        <taxon>eudicotyledons</taxon>
        <taxon>Gunneridae</taxon>
        <taxon>Pentapetalae</taxon>
        <taxon>asterids</taxon>
        <taxon>lamiids</taxon>
        <taxon>Lamiales</taxon>
        <taxon>Orobanchaceae</taxon>
        <taxon>Buchnereae</taxon>
        <taxon>Striga</taxon>
    </lineage>
</organism>
<evidence type="ECO:0000313" key="1">
    <source>
        <dbReference type="EMBL" id="GER40947.1"/>
    </source>
</evidence>